<evidence type="ECO:0000256" key="3">
    <source>
        <dbReference type="ARBA" id="ARBA00022475"/>
    </source>
</evidence>
<dbReference type="GO" id="GO:1900745">
    <property type="term" value="P:positive regulation of p38MAPK cascade"/>
    <property type="evidence" value="ECO:0007669"/>
    <property type="project" value="InterPro"/>
</dbReference>
<dbReference type="GO" id="GO:0005886">
    <property type="term" value="C:plasma membrane"/>
    <property type="evidence" value="ECO:0007669"/>
    <property type="project" value="UniProtKB-SubCell"/>
</dbReference>
<comment type="similarity">
    <text evidence="2">Belongs to the RELT family.</text>
</comment>
<evidence type="ECO:0000256" key="8">
    <source>
        <dbReference type="SAM" id="Phobius"/>
    </source>
</evidence>
<feature type="region of interest" description="Disordered" evidence="7">
    <location>
        <begin position="49"/>
        <end position="91"/>
    </location>
</feature>
<feature type="compositionally biased region" description="Polar residues" evidence="7">
    <location>
        <begin position="496"/>
        <end position="528"/>
    </location>
</feature>
<feature type="compositionally biased region" description="Low complexity" evidence="7">
    <location>
        <begin position="580"/>
        <end position="589"/>
    </location>
</feature>
<evidence type="ECO:0000256" key="5">
    <source>
        <dbReference type="ARBA" id="ARBA00022989"/>
    </source>
</evidence>
<name>A0A9Q0DIG9_9TELE</name>
<protein>
    <recommendedName>
        <fullName evidence="11">RELT-like protein 2</fullName>
    </recommendedName>
</protein>
<evidence type="ECO:0000256" key="7">
    <source>
        <dbReference type="SAM" id="MobiDB-lite"/>
    </source>
</evidence>
<dbReference type="Pfam" id="PF12606">
    <property type="entry name" value="RELT"/>
    <property type="match status" value="1"/>
</dbReference>
<evidence type="ECO:0000313" key="10">
    <source>
        <dbReference type="Proteomes" id="UP001148018"/>
    </source>
</evidence>
<keyword evidence="10" id="KW-1185">Reference proteome</keyword>
<feature type="compositionally biased region" description="Basic residues" evidence="7">
    <location>
        <begin position="160"/>
        <end position="174"/>
    </location>
</feature>
<dbReference type="PANTHER" id="PTHR31481:SF0">
    <property type="entry name" value="RELT-LIKE PROTEIN 2"/>
    <property type="match status" value="1"/>
</dbReference>
<feature type="compositionally biased region" description="Low complexity" evidence="7">
    <location>
        <begin position="606"/>
        <end position="642"/>
    </location>
</feature>
<feature type="compositionally biased region" description="Basic and acidic residues" evidence="7">
    <location>
        <begin position="217"/>
        <end position="228"/>
    </location>
</feature>
<feature type="compositionally biased region" description="Low complexity" evidence="7">
    <location>
        <begin position="548"/>
        <end position="563"/>
    </location>
</feature>
<proteinExistence type="inferred from homology"/>
<comment type="caution">
    <text evidence="9">The sequence shown here is derived from an EMBL/GenBank/DDBJ whole genome shotgun (WGS) entry which is preliminary data.</text>
</comment>
<organism evidence="9 10">
    <name type="scientific">Muraenolepis orangiensis</name>
    <name type="common">Patagonian moray cod</name>
    <dbReference type="NCBI Taxonomy" id="630683"/>
    <lineage>
        <taxon>Eukaryota</taxon>
        <taxon>Metazoa</taxon>
        <taxon>Chordata</taxon>
        <taxon>Craniata</taxon>
        <taxon>Vertebrata</taxon>
        <taxon>Euteleostomi</taxon>
        <taxon>Actinopterygii</taxon>
        <taxon>Neopterygii</taxon>
        <taxon>Teleostei</taxon>
        <taxon>Neoteleostei</taxon>
        <taxon>Acanthomorphata</taxon>
        <taxon>Zeiogadaria</taxon>
        <taxon>Gadariae</taxon>
        <taxon>Gadiformes</taxon>
        <taxon>Muraenolepidoidei</taxon>
        <taxon>Muraenolepididae</taxon>
        <taxon>Muraenolepis</taxon>
    </lineage>
</organism>
<feature type="compositionally biased region" description="Polar residues" evidence="7">
    <location>
        <begin position="470"/>
        <end position="487"/>
    </location>
</feature>
<dbReference type="InterPro" id="IPR042313">
    <property type="entry name" value="RELL2"/>
</dbReference>
<dbReference type="OrthoDB" id="9353106at2759"/>
<evidence type="ECO:0000313" key="9">
    <source>
        <dbReference type="EMBL" id="KAJ3588196.1"/>
    </source>
</evidence>
<dbReference type="EMBL" id="JANIIK010000116">
    <property type="protein sequence ID" value="KAJ3588196.1"/>
    <property type="molecule type" value="Genomic_DNA"/>
</dbReference>
<dbReference type="PANTHER" id="PTHR31481">
    <property type="entry name" value="RELT-LIKE PROTEIN 2 RELL2"/>
    <property type="match status" value="1"/>
</dbReference>
<dbReference type="Proteomes" id="UP001148018">
    <property type="component" value="Unassembled WGS sequence"/>
</dbReference>
<evidence type="ECO:0000256" key="4">
    <source>
        <dbReference type="ARBA" id="ARBA00022692"/>
    </source>
</evidence>
<feature type="compositionally biased region" description="Polar residues" evidence="7">
    <location>
        <begin position="431"/>
        <end position="442"/>
    </location>
</feature>
<sequence>MSESDSSVVEEPPPTYMIFLVVFLFFVTGLLGFLVCHTLKKKGYRCRTWDTDEEDEEEEEDKDEEEGKKKKKQQEEQQEDGSGEDDDEDTQDTVEQILKCIIENEANMEAFKEMLGNQNICALHDPRLLRKESLGGIPPHHHTVHSGSDRNSCHLCAQSRVKKGRRRSRTPKPKKPGEQTVFSVGRFRVIHTDKKPQGSPNPLVGSGDQLNQSQDSSDQKEGTEDSKEGGYNLRNMFKDVKQPTEGSNGVVPNAGKRRKSLTIFGLGRRGSDPVGMKMASLPGGRILGSVREAVKFSQQAPVVLEEQLPTDSAIDPAPYSVPLTGISEVGPLSTPGLEPLDELEAESSVCAVAQEHPVPSSLAIPTSLPSQRTFKSPTPRTEGEERKMVEVLSHTSTPISPGFGVASGLTSSAAAAQLPSPSSEGILPRRTLSSPYSISSQDADPGIGASLASMTLGSSPSSPFPVKTMSPASLRTPTSRVVLTQSLTPPPDTRKTPSSSPALKHSPQLTSVLSRSNQSPTTSLSLGRNPSPFLARTPSAALTLDAKASATSPSGTPSTALSPESSQTKLEVSPHAGVRSSSMAAVASSEPDKPSCGSLGDVHSVSPASPSALLAQDGPSSQPASPGQSLPPSLPPGGRMSSVSIFKASPDSAREFSVVTMLEEEEPSVSPTIKEETINMREDSADSGSLETMRQDKELSTVLIVPSVNQG</sequence>
<reference evidence="9" key="1">
    <citation type="submission" date="2022-07" db="EMBL/GenBank/DDBJ databases">
        <title>Chromosome-level genome of Muraenolepis orangiensis.</title>
        <authorList>
            <person name="Kim J."/>
        </authorList>
    </citation>
    <scope>NUCLEOTIDE SEQUENCE</scope>
    <source>
        <strain evidence="9">KU_S4_2022</strain>
        <tissue evidence="9">Muscle</tissue>
    </source>
</reference>
<dbReference type="GO" id="GO:0010811">
    <property type="term" value="P:positive regulation of cell-substrate adhesion"/>
    <property type="evidence" value="ECO:0007669"/>
    <property type="project" value="TreeGrafter"/>
</dbReference>
<accession>A0A9Q0DIG9</accession>
<keyword evidence="5 8" id="KW-1133">Transmembrane helix</keyword>
<dbReference type="InterPro" id="IPR022248">
    <property type="entry name" value="TNF_rcpt_RELT"/>
</dbReference>
<keyword evidence="4 8" id="KW-0812">Transmembrane</keyword>
<keyword evidence="6 8" id="KW-0472">Membrane</keyword>
<feature type="compositionally biased region" description="Polar residues" evidence="7">
    <location>
        <begin position="363"/>
        <end position="379"/>
    </location>
</feature>
<feature type="compositionally biased region" description="Polar residues" evidence="7">
    <location>
        <begin position="452"/>
        <end position="461"/>
    </location>
</feature>
<comment type="subcellular location">
    <subcellularLocation>
        <location evidence="1">Cell membrane</location>
        <topology evidence="1">Single-pass membrane protein</topology>
    </subcellularLocation>
</comment>
<feature type="transmembrane region" description="Helical" evidence="8">
    <location>
        <begin position="16"/>
        <end position="39"/>
    </location>
</feature>
<feature type="compositionally biased region" description="Low complexity" evidence="7">
    <location>
        <begin position="206"/>
        <end position="216"/>
    </location>
</feature>
<feature type="region of interest" description="Disordered" evidence="7">
    <location>
        <begin position="360"/>
        <end position="387"/>
    </location>
</feature>
<evidence type="ECO:0008006" key="11">
    <source>
        <dbReference type="Google" id="ProtNLM"/>
    </source>
</evidence>
<gene>
    <name evidence="9" type="ORF">NHX12_011790</name>
</gene>
<evidence type="ECO:0000256" key="1">
    <source>
        <dbReference type="ARBA" id="ARBA00004162"/>
    </source>
</evidence>
<evidence type="ECO:0000256" key="2">
    <source>
        <dbReference type="ARBA" id="ARBA00008688"/>
    </source>
</evidence>
<evidence type="ECO:0000256" key="6">
    <source>
        <dbReference type="ARBA" id="ARBA00023136"/>
    </source>
</evidence>
<feature type="compositionally biased region" description="Acidic residues" evidence="7">
    <location>
        <begin position="76"/>
        <end position="91"/>
    </location>
</feature>
<feature type="compositionally biased region" description="Acidic residues" evidence="7">
    <location>
        <begin position="51"/>
        <end position="64"/>
    </location>
</feature>
<feature type="region of interest" description="Disordered" evidence="7">
    <location>
        <begin position="133"/>
        <end position="231"/>
    </location>
</feature>
<dbReference type="AlphaFoldDB" id="A0A9Q0DIG9"/>
<feature type="region of interest" description="Disordered" evidence="7">
    <location>
        <begin position="418"/>
        <end position="646"/>
    </location>
</feature>
<keyword evidence="3" id="KW-1003">Cell membrane</keyword>